<evidence type="ECO:0000256" key="12">
    <source>
        <dbReference type="PROSITE-ProRule" id="PRU10112"/>
    </source>
</evidence>
<comment type="function">
    <text evidence="2 10">Forms oxaloacetate, a four-carbon dicarboxylic acid source for the tricarboxylic acid cycle.</text>
</comment>
<comment type="cofactor">
    <cofactor evidence="1 10">
        <name>Mg(2+)</name>
        <dbReference type="ChEBI" id="CHEBI:18420"/>
    </cofactor>
</comment>
<gene>
    <name evidence="10 14" type="primary">ppc</name>
    <name evidence="14" type="ORF">Scinn_65820</name>
</gene>
<comment type="subunit">
    <text evidence="10">Homotetramer.</text>
</comment>
<comment type="similarity">
    <text evidence="3 10">Belongs to the PEPCase type 1 family.</text>
</comment>
<evidence type="ECO:0000256" key="3">
    <source>
        <dbReference type="ARBA" id="ARBA00008346"/>
    </source>
</evidence>
<dbReference type="EMBL" id="BNDV01000016">
    <property type="protein sequence ID" value="GHI17119.1"/>
    <property type="molecule type" value="Genomic_DNA"/>
</dbReference>
<evidence type="ECO:0000256" key="9">
    <source>
        <dbReference type="ARBA" id="ARBA00048995"/>
    </source>
</evidence>
<dbReference type="PANTHER" id="PTHR30523:SF6">
    <property type="entry name" value="PHOSPHOENOLPYRUVATE CARBOXYLASE"/>
    <property type="match status" value="1"/>
</dbReference>
<organism evidence="14 15">
    <name type="scientific">Streptomyces virginiae</name>
    <name type="common">Streptomyces cinnamonensis</name>
    <dbReference type="NCBI Taxonomy" id="1961"/>
    <lineage>
        <taxon>Bacteria</taxon>
        <taxon>Bacillati</taxon>
        <taxon>Actinomycetota</taxon>
        <taxon>Actinomycetes</taxon>
        <taxon>Kitasatosporales</taxon>
        <taxon>Streptomycetaceae</taxon>
        <taxon>Streptomyces</taxon>
    </lineage>
</organism>
<name>A0ABQ3NWH7_STRVG</name>
<evidence type="ECO:0000256" key="13">
    <source>
        <dbReference type="SAM" id="MobiDB-lite"/>
    </source>
</evidence>
<dbReference type="PROSITE" id="PS00781">
    <property type="entry name" value="PEPCASE_1"/>
    <property type="match status" value="1"/>
</dbReference>
<dbReference type="PRINTS" id="PR00150">
    <property type="entry name" value="PEPCARBXLASE"/>
</dbReference>
<dbReference type="PANTHER" id="PTHR30523">
    <property type="entry name" value="PHOSPHOENOLPYRUVATE CARBOXYLASE"/>
    <property type="match status" value="1"/>
</dbReference>
<comment type="catalytic activity">
    <reaction evidence="9 10">
        <text>oxaloacetate + phosphate = phosphoenolpyruvate + hydrogencarbonate</text>
        <dbReference type="Rhea" id="RHEA:28370"/>
        <dbReference type="ChEBI" id="CHEBI:16452"/>
        <dbReference type="ChEBI" id="CHEBI:17544"/>
        <dbReference type="ChEBI" id="CHEBI:43474"/>
        <dbReference type="ChEBI" id="CHEBI:58702"/>
        <dbReference type="EC" id="4.1.1.31"/>
    </reaction>
</comment>
<dbReference type="HAMAP" id="MF_00595">
    <property type="entry name" value="PEPcase_type1"/>
    <property type="match status" value="1"/>
</dbReference>
<evidence type="ECO:0000256" key="1">
    <source>
        <dbReference type="ARBA" id="ARBA00001946"/>
    </source>
</evidence>
<evidence type="ECO:0000256" key="6">
    <source>
        <dbReference type="ARBA" id="ARBA00022842"/>
    </source>
</evidence>
<dbReference type="Gene3D" id="1.20.1440.90">
    <property type="entry name" value="Phosphoenolpyruvate/pyruvate domain"/>
    <property type="match status" value="1"/>
</dbReference>
<dbReference type="InterPro" id="IPR022805">
    <property type="entry name" value="PEP_COase_bac/pln-type"/>
</dbReference>
<dbReference type="InterPro" id="IPR018129">
    <property type="entry name" value="PEP_COase_Lys_AS"/>
</dbReference>
<keyword evidence="6 10" id="KW-0460">Magnesium</keyword>
<proteinExistence type="inferred from homology"/>
<evidence type="ECO:0000256" key="10">
    <source>
        <dbReference type="HAMAP-Rule" id="MF_00595"/>
    </source>
</evidence>
<feature type="region of interest" description="Disordered" evidence="13">
    <location>
        <begin position="19"/>
        <end position="138"/>
    </location>
</feature>
<dbReference type="Proteomes" id="UP000660554">
    <property type="component" value="Unassembled WGS sequence"/>
</dbReference>
<dbReference type="InterPro" id="IPR033129">
    <property type="entry name" value="PEPCASE_His_AS"/>
</dbReference>
<evidence type="ECO:0000313" key="15">
    <source>
        <dbReference type="Proteomes" id="UP000660554"/>
    </source>
</evidence>
<evidence type="ECO:0000256" key="4">
    <source>
        <dbReference type="ARBA" id="ARBA00012305"/>
    </source>
</evidence>
<sequence>MREVGRLAGHEPYGSVTYGIVSMAKPGPGTRGARPPRPERARAPGRRPTPCDSACETFAQAQASDTYPVPRRTARSARAARATPQERRSPGRSPAGSTPRTAGSPPPSSARTLQGAAPVSSADKAPLATQQAPVTPAATANAELRADIRRLGDLLGETLVRQEGQDLLDLVERVRALTRTDGEAAATLLGDTDLETAAKLVRAFSTYFHLANITEQVHRGKELRAHRAAEGGLLARTADMLKDADPEHLRETVKNLNVRPVFTAHPTEAARRSVLNKLRRIAALLEEPVTGAGDRRRHDLRLAENIDLVWQTDELRVVRPEPADEARNAIYYLDELHAGAVGDVLEDLAAELRRVGIELPPGTRPLTFGTWIGGDRDGNPNVTPDVTRDVLILQHEHGISDALELVDFLRSLLSNSIRYTGATEELLASLQADLERLPEISPRYKRLNAEEPYRLKATCIRQKLLNTRERLAKGIPHEEGRDYLGTAELLTDLTLIQTSLREHRGGLFADGHMDRTIRTLAAFGLQLATMDVREHADAHHHALGQLFDRLGEESWRYADMPRDYRQKLLAKELRSRRPLAPTPAPLDAAGAKTLGVFGAVKDAFEKFGPEVIESYIISMCQGADDVFAAAVLAREAGLVDLHAGWAKIGIVPLLETTDELRAADVILDEMLADPSYRRLVSLRGDVQEVMLGYSDSSKFGGITTSQWEIHRAQRRLRDVAHRYGVRLRLFHGRGGTVGRGGGPSHDAILAQPWGTLEGEIKVTEQGEVISDKYLVPSLARENLELTVAATLQASALHTAPRQSDEALARWDAAMDTVSDAAHAAYRELVEDPDLPAYFFAATPVDQLADLHLGSRPSRRPDSGAGLDGLRAIPWVFGWTQSRQIVPGWYGVGSGLKALREAGHEDALTEMGERWHFFRNFLSNVEMTLAKTDLRIARHYVDTLVPDHLKHVFARIEAEHELTVREVLRITGGEELLDSHPVLQQTFAVRDAYLDPISYLQVSLLARQRAAAARGEAADPLLARALLLTVNGVAAGLRNTG</sequence>
<dbReference type="InterPro" id="IPR015813">
    <property type="entry name" value="Pyrv/PenolPyrv_kinase-like_dom"/>
</dbReference>
<dbReference type="EC" id="4.1.1.31" evidence="4 10"/>
<evidence type="ECO:0000256" key="8">
    <source>
        <dbReference type="ARBA" id="ARBA00023300"/>
    </source>
</evidence>
<evidence type="ECO:0000256" key="7">
    <source>
        <dbReference type="ARBA" id="ARBA00023239"/>
    </source>
</evidence>
<evidence type="ECO:0000256" key="5">
    <source>
        <dbReference type="ARBA" id="ARBA00022419"/>
    </source>
</evidence>
<keyword evidence="15" id="KW-1185">Reference proteome</keyword>
<feature type="active site" evidence="10 12">
    <location>
        <position position="698"/>
    </location>
</feature>
<dbReference type="Pfam" id="PF00311">
    <property type="entry name" value="PEPcase"/>
    <property type="match status" value="1"/>
</dbReference>
<dbReference type="NCBIfam" id="NF000584">
    <property type="entry name" value="PRK00009.1"/>
    <property type="match status" value="1"/>
</dbReference>
<accession>A0ABQ3NWH7</accession>
<comment type="caution">
    <text evidence="14">The sequence shown here is derived from an EMBL/GenBank/DDBJ whole genome shotgun (WGS) entry which is preliminary data.</text>
</comment>
<protein>
    <recommendedName>
        <fullName evidence="5 10">Phosphoenolpyruvate carboxylase</fullName>
        <shortName evidence="10">PEPC</shortName>
        <shortName evidence="10">PEPCase</shortName>
        <ecNumber evidence="4 10">4.1.1.31</ecNumber>
    </recommendedName>
</protein>
<feature type="active site" evidence="10 11">
    <location>
        <position position="265"/>
    </location>
</feature>
<evidence type="ECO:0000256" key="2">
    <source>
        <dbReference type="ARBA" id="ARBA00003670"/>
    </source>
</evidence>
<keyword evidence="7 10" id="KW-0456">Lyase</keyword>
<evidence type="ECO:0000256" key="11">
    <source>
        <dbReference type="PROSITE-ProRule" id="PRU10111"/>
    </source>
</evidence>
<evidence type="ECO:0000313" key="14">
    <source>
        <dbReference type="EMBL" id="GHI17119.1"/>
    </source>
</evidence>
<reference evidence="15" key="1">
    <citation type="submission" date="2020-09" db="EMBL/GenBank/DDBJ databases">
        <title>Whole genome shotgun sequence of Streptomyces cinnamonensis NBRC 15873.</title>
        <authorList>
            <person name="Komaki H."/>
            <person name="Tamura T."/>
        </authorList>
    </citation>
    <scope>NUCLEOTIDE SEQUENCE [LARGE SCALE GENOMIC DNA]</scope>
    <source>
        <strain evidence="15">NBRC 15873</strain>
    </source>
</reference>
<dbReference type="PROSITE" id="PS00393">
    <property type="entry name" value="PEPCASE_2"/>
    <property type="match status" value="1"/>
</dbReference>
<feature type="compositionally biased region" description="Low complexity" evidence="13">
    <location>
        <begin position="125"/>
        <end position="138"/>
    </location>
</feature>
<keyword evidence="8 10" id="KW-0120">Carbon dioxide fixation</keyword>
<dbReference type="InterPro" id="IPR021135">
    <property type="entry name" value="PEP_COase"/>
</dbReference>
<dbReference type="SUPFAM" id="SSF51621">
    <property type="entry name" value="Phosphoenolpyruvate/pyruvate domain"/>
    <property type="match status" value="1"/>
</dbReference>